<accession>A0A0U0SUI0</accession>
<dbReference type="EMBL" id="CSAE01000845">
    <property type="protein sequence ID" value="COW99447.1"/>
    <property type="molecule type" value="Genomic_DNA"/>
</dbReference>
<gene>
    <name evidence="1" type="ORF">ERS007703_04591</name>
</gene>
<reference evidence="2" key="1">
    <citation type="submission" date="2015-03" db="EMBL/GenBank/DDBJ databases">
        <authorList>
            <consortium name="Pathogen Informatics"/>
        </authorList>
    </citation>
    <scope>NUCLEOTIDE SEQUENCE [LARGE SCALE GENOMIC DNA]</scope>
    <source>
        <strain evidence="2">K00500041</strain>
    </source>
</reference>
<name>A0A0U0SUI0_MYCTX</name>
<organism evidence="1 2">
    <name type="scientific">Mycobacterium tuberculosis</name>
    <dbReference type="NCBI Taxonomy" id="1773"/>
    <lineage>
        <taxon>Bacteria</taxon>
        <taxon>Bacillati</taxon>
        <taxon>Actinomycetota</taxon>
        <taxon>Actinomycetes</taxon>
        <taxon>Mycobacteriales</taxon>
        <taxon>Mycobacteriaceae</taxon>
        <taxon>Mycobacterium</taxon>
        <taxon>Mycobacterium tuberculosis complex</taxon>
    </lineage>
</organism>
<sequence length="152" mass="16933">MQMIDAGIEREGVCSLNDSEAEAVPMKRIRCRHDVLSQVRARHLAMCGRNKFDIRRIGDAVPNDVVGISKLEPAAVCIVPTKVRIDDIGHGAQIAVTKHLNGRNEQPRVIEPPGSLLRKAPNLSGLYITGRHSTHRRCKGFRARGRCWVPRN</sequence>
<dbReference type="Proteomes" id="UP000038802">
    <property type="component" value="Unassembled WGS sequence"/>
</dbReference>
<evidence type="ECO:0000313" key="2">
    <source>
        <dbReference type="Proteomes" id="UP000038802"/>
    </source>
</evidence>
<evidence type="ECO:0000313" key="1">
    <source>
        <dbReference type="EMBL" id="COW99447.1"/>
    </source>
</evidence>
<protein>
    <submittedName>
        <fullName evidence="1">Uncharacterized protein</fullName>
    </submittedName>
</protein>
<proteinExistence type="predicted"/>
<dbReference type="AlphaFoldDB" id="A0A0U0SUI0"/>